<sequence length="180" mass="21223">MKILAEKEAYILRIIRDQLALNPLSSVRGVQQMVEEQIGRSISDKYVSKLMHKVRKRAVVESDRKKLNERFSEVRERYRVLSENLLRTIYWNWESFEQIGVQKPTEKERQSAIRLLAQIELALFRTELDIGMFEDRQLAISEMLKQGMLPTELHEQIIGVFRTWKLGSPHEQNRVEVVAT</sequence>
<gene>
    <name evidence="1" type="ORF">A3I23_03525</name>
</gene>
<evidence type="ECO:0000313" key="2">
    <source>
        <dbReference type="Proteomes" id="UP000177693"/>
    </source>
</evidence>
<dbReference type="AlphaFoldDB" id="A0A1F6Y642"/>
<reference evidence="1 2" key="1">
    <citation type="journal article" date="2016" name="Nat. Commun.">
        <title>Thousands of microbial genomes shed light on interconnected biogeochemical processes in an aquifer system.</title>
        <authorList>
            <person name="Anantharaman K."/>
            <person name="Brown C.T."/>
            <person name="Hug L.A."/>
            <person name="Sharon I."/>
            <person name="Castelle C.J."/>
            <person name="Probst A.J."/>
            <person name="Thomas B.C."/>
            <person name="Singh A."/>
            <person name="Wilkins M.J."/>
            <person name="Karaoz U."/>
            <person name="Brodie E.L."/>
            <person name="Williams K.H."/>
            <person name="Hubbard S.S."/>
            <person name="Banfield J.F."/>
        </authorList>
    </citation>
    <scope>NUCLEOTIDE SEQUENCE [LARGE SCALE GENOMIC DNA]</scope>
</reference>
<proteinExistence type="predicted"/>
<organism evidence="1 2">
    <name type="scientific">Candidatus Nomurabacteria bacterium RIFCSPLOWO2_02_FULL_40_67</name>
    <dbReference type="NCBI Taxonomy" id="1801787"/>
    <lineage>
        <taxon>Bacteria</taxon>
        <taxon>Candidatus Nomuraibacteriota</taxon>
    </lineage>
</organism>
<name>A0A1F6Y642_9BACT</name>
<protein>
    <submittedName>
        <fullName evidence="1">Uncharacterized protein</fullName>
    </submittedName>
</protein>
<comment type="caution">
    <text evidence="1">The sequence shown here is derived from an EMBL/GenBank/DDBJ whole genome shotgun (WGS) entry which is preliminary data.</text>
</comment>
<accession>A0A1F6Y642</accession>
<dbReference type="EMBL" id="MFVL01000010">
    <property type="protein sequence ID" value="OGJ01828.1"/>
    <property type="molecule type" value="Genomic_DNA"/>
</dbReference>
<evidence type="ECO:0000313" key="1">
    <source>
        <dbReference type="EMBL" id="OGJ01828.1"/>
    </source>
</evidence>
<dbReference type="Proteomes" id="UP000177693">
    <property type="component" value="Unassembled WGS sequence"/>
</dbReference>